<comment type="caution">
    <text evidence="1">The sequence shown here is derived from an EMBL/GenBank/DDBJ whole genome shotgun (WGS) entry which is preliminary data.</text>
</comment>
<evidence type="ECO:0000313" key="1">
    <source>
        <dbReference type="EMBL" id="EGF28147.1"/>
    </source>
</evidence>
<protein>
    <submittedName>
        <fullName evidence="1">Uncharacterized protein</fullName>
    </submittedName>
</protein>
<proteinExistence type="predicted"/>
<accession>F2AQB5</accession>
<dbReference type="EMBL" id="AFAR01000111">
    <property type="protein sequence ID" value="EGF28147.1"/>
    <property type="molecule type" value="Genomic_DNA"/>
</dbReference>
<dbReference type="PATRIC" id="fig|991778.3.peg.2000"/>
<name>F2AQB5_RHOBT</name>
<dbReference type="AlphaFoldDB" id="F2AQB5"/>
<evidence type="ECO:0000313" key="2">
    <source>
        <dbReference type="Proteomes" id="UP000006222"/>
    </source>
</evidence>
<sequence length="119" mass="12984">MANQIAKNETVELESPDGDTIIAIQMALDIDDLGSVESFVAEAAQAFLMQRMISPAETNGLLISVMGKMQPDEFAVLWMERVAADEALTAFMDRMDIADVMGFMRDNPDQPVGVSLVQS</sequence>
<dbReference type="Proteomes" id="UP000006222">
    <property type="component" value="Unassembled WGS sequence"/>
</dbReference>
<reference evidence="1 2" key="1">
    <citation type="journal article" date="2013" name="Mar. Genomics">
        <title>Expression of sulfatases in Rhodopirellula baltica and the diversity of sulfatases in the genus Rhodopirellula.</title>
        <authorList>
            <person name="Wegner C.E."/>
            <person name="Richter-Heitmann T."/>
            <person name="Klindworth A."/>
            <person name="Klockow C."/>
            <person name="Richter M."/>
            <person name="Achstetter T."/>
            <person name="Glockner F.O."/>
            <person name="Harder J."/>
        </authorList>
    </citation>
    <scope>NUCLEOTIDE SEQUENCE [LARGE SCALE GENOMIC DNA]</scope>
    <source>
        <strain evidence="1 2">WH47</strain>
    </source>
</reference>
<gene>
    <name evidence="1" type="ORF">RBWH47_01183</name>
</gene>
<organism evidence="1 2">
    <name type="scientific">Rhodopirellula baltica WH47</name>
    <dbReference type="NCBI Taxonomy" id="991778"/>
    <lineage>
        <taxon>Bacteria</taxon>
        <taxon>Pseudomonadati</taxon>
        <taxon>Planctomycetota</taxon>
        <taxon>Planctomycetia</taxon>
        <taxon>Pirellulales</taxon>
        <taxon>Pirellulaceae</taxon>
        <taxon>Rhodopirellula</taxon>
    </lineage>
</organism>